<reference evidence="2" key="1">
    <citation type="submission" date="2021-06" db="EMBL/GenBank/DDBJ databases">
        <authorList>
            <person name="Hodson N. C."/>
            <person name="Mongue J. A."/>
            <person name="Jaron S. K."/>
        </authorList>
    </citation>
    <scope>NUCLEOTIDE SEQUENCE</scope>
</reference>
<dbReference type="Proteomes" id="UP000708208">
    <property type="component" value="Unassembled WGS sequence"/>
</dbReference>
<evidence type="ECO:0000313" key="3">
    <source>
        <dbReference type="Proteomes" id="UP000708208"/>
    </source>
</evidence>
<evidence type="ECO:0000256" key="1">
    <source>
        <dbReference type="SAM" id="MobiDB-lite"/>
    </source>
</evidence>
<evidence type="ECO:0000313" key="2">
    <source>
        <dbReference type="EMBL" id="CAG7731901.1"/>
    </source>
</evidence>
<comment type="caution">
    <text evidence="2">The sequence shown here is derived from an EMBL/GenBank/DDBJ whole genome shotgun (WGS) entry which is preliminary data.</text>
</comment>
<gene>
    <name evidence="2" type="ORF">AFUS01_LOCUS20457</name>
</gene>
<dbReference type="EMBL" id="CAJVCH010221200">
    <property type="protein sequence ID" value="CAG7731901.1"/>
    <property type="molecule type" value="Genomic_DNA"/>
</dbReference>
<proteinExistence type="predicted"/>
<dbReference type="AlphaFoldDB" id="A0A8J2PCH8"/>
<accession>A0A8J2PCH8</accession>
<organism evidence="2 3">
    <name type="scientific">Allacma fusca</name>
    <dbReference type="NCBI Taxonomy" id="39272"/>
    <lineage>
        <taxon>Eukaryota</taxon>
        <taxon>Metazoa</taxon>
        <taxon>Ecdysozoa</taxon>
        <taxon>Arthropoda</taxon>
        <taxon>Hexapoda</taxon>
        <taxon>Collembola</taxon>
        <taxon>Symphypleona</taxon>
        <taxon>Sminthuridae</taxon>
        <taxon>Allacma</taxon>
    </lineage>
</organism>
<feature type="region of interest" description="Disordered" evidence="1">
    <location>
        <begin position="84"/>
        <end position="115"/>
    </location>
</feature>
<protein>
    <submittedName>
        <fullName evidence="2">Uncharacterized protein</fullName>
    </submittedName>
</protein>
<sequence>MESFQKPVILSAAEQKVADEQFHRLTIKVRDLFRQRGWDFDEEMLAELNVWLGQKYPEFDTPRCSCILDNTKQEYDNNHLAMPHTEQQRQLQTQKEGKSALPQQQEDKGDKNKSFKGFRHAVSSIKKDLKKINVSKLGNLVREVTRKEPNTNDLGPAVVPLSNLFQTGVRVYSPKEVKQTTKHTSKEMKQMSTFSGEKQPTIGFLITNSRVYVLPGTAGKTMGIIRSFQNTLSCELDKIELDGNVNQVLVEFNVLDLLGTNRRVYIDKYEVAAEDIISEYFHQIAQKLAQENNMTYEHAIIIQSAHLSNFETQRLKSVLNGINFQSQQLMSLHSLMTSSLCLRLEKGSPAETYLIIHFTNKEFEATVASVSHSSANILGYADYRDIADFNVNSQLFLHNHRELCSKAATNSNLPSETITKALDFYNQILEKTLTALKPQPCQMIKTVYIVLERNLNPLKSYLKNRLAFLKNRTIETIFEDEVLGITGFPSFPCDDLYKHNLWIFLNNATSKLRLLEKSKPFPIREFMKEFQLPLPPLQPTFDLFSSNDEKKSYRFENECSTLLKLILTTFPDGTYQIHFKNPSNQFISFHEFTSQ</sequence>
<name>A0A8J2PCH8_9HEXA</name>
<keyword evidence="3" id="KW-1185">Reference proteome</keyword>